<evidence type="ECO:0000256" key="10">
    <source>
        <dbReference type="SAM" id="Phobius"/>
    </source>
</evidence>
<feature type="transmembrane region" description="Helical" evidence="10">
    <location>
        <begin position="12"/>
        <end position="33"/>
    </location>
</feature>
<keyword evidence="7 10" id="KW-0812">Transmembrane</keyword>
<dbReference type="PANTHER" id="PTHR30093:SF45">
    <property type="entry name" value="TYPE II SECRETION SYSTEM CORE PROTEIN G"/>
    <property type="match status" value="1"/>
</dbReference>
<dbReference type="EMBL" id="AP014633">
    <property type="protein sequence ID" value="BAP56997.1"/>
    <property type="molecule type" value="Genomic_DNA"/>
</dbReference>
<evidence type="ECO:0000256" key="8">
    <source>
        <dbReference type="ARBA" id="ARBA00022989"/>
    </source>
</evidence>
<keyword evidence="9 10" id="KW-0472">Membrane</keyword>
<dbReference type="InterPro" id="IPR000983">
    <property type="entry name" value="Bac_GSPG_pilin"/>
</dbReference>
<keyword evidence="6" id="KW-0997">Cell inner membrane</keyword>
<gene>
    <name evidence="12" type="ORF">THII_2700</name>
</gene>
<evidence type="ECO:0000313" key="12">
    <source>
        <dbReference type="EMBL" id="BAP56997.1"/>
    </source>
</evidence>
<dbReference type="GO" id="GO:0015628">
    <property type="term" value="P:protein secretion by the type II secretion system"/>
    <property type="evidence" value="ECO:0007669"/>
    <property type="project" value="InterPro"/>
</dbReference>
<protein>
    <recommendedName>
        <fullName evidence="3">Type II secretion system core protein G</fullName>
    </recommendedName>
</protein>
<evidence type="ECO:0000256" key="7">
    <source>
        <dbReference type="ARBA" id="ARBA00022692"/>
    </source>
</evidence>
<evidence type="ECO:0000259" key="11">
    <source>
        <dbReference type="Pfam" id="PF08334"/>
    </source>
</evidence>
<feature type="domain" description="Type II secretion system protein GspG C-terminal" evidence="11">
    <location>
        <begin position="31"/>
        <end position="139"/>
    </location>
</feature>
<comment type="similarity">
    <text evidence="2">Belongs to the GSP G family.</text>
</comment>
<dbReference type="Proteomes" id="UP000031623">
    <property type="component" value="Chromosome"/>
</dbReference>
<keyword evidence="4" id="KW-1003">Cell membrane</keyword>
<evidence type="ECO:0000256" key="3">
    <source>
        <dbReference type="ARBA" id="ARBA00020042"/>
    </source>
</evidence>
<dbReference type="KEGG" id="tig:THII_2700"/>
<accession>A0A090AM68</accession>
<dbReference type="InterPro" id="IPR013545">
    <property type="entry name" value="T2SS_protein-GspG_C"/>
</dbReference>
<dbReference type="AlphaFoldDB" id="A0A090AM68"/>
<dbReference type="NCBIfam" id="TIGR02532">
    <property type="entry name" value="IV_pilin_GFxxxE"/>
    <property type="match status" value="1"/>
</dbReference>
<dbReference type="PANTHER" id="PTHR30093">
    <property type="entry name" value="GENERAL SECRETION PATHWAY PROTEIN G"/>
    <property type="match status" value="1"/>
</dbReference>
<dbReference type="STRING" id="40754.THII_2700"/>
<dbReference type="InterPro" id="IPR010054">
    <property type="entry name" value="Type2_sec_GspG"/>
</dbReference>
<evidence type="ECO:0000256" key="2">
    <source>
        <dbReference type="ARBA" id="ARBA00009984"/>
    </source>
</evidence>
<dbReference type="GO" id="GO:0005886">
    <property type="term" value="C:plasma membrane"/>
    <property type="evidence" value="ECO:0007669"/>
    <property type="project" value="UniProtKB-SubCell"/>
</dbReference>
<evidence type="ECO:0000256" key="6">
    <source>
        <dbReference type="ARBA" id="ARBA00022519"/>
    </source>
</evidence>
<dbReference type="HOGENOM" id="CLU_091705_2_1_6"/>
<dbReference type="Gene3D" id="3.30.700.10">
    <property type="entry name" value="Glycoprotein, Type 4 Pilin"/>
    <property type="match status" value="1"/>
</dbReference>
<evidence type="ECO:0000313" key="13">
    <source>
        <dbReference type="Proteomes" id="UP000031623"/>
    </source>
</evidence>
<dbReference type="OrthoDB" id="9795612at2"/>
<evidence type="ECO:0000256" key="4">
    <source>
        <dbReference type="ARBA" id="ARBA00022475"/>
    </source>
</evidence>
<dbReference type="Pfam" id="PF08334">
    <property type="entry name" value="T2SSG"/>
    <property type="match status" value="1"/>
</dbReference>
<dbReference type="PRINTS" id="PR00813">
    <property type="entry name" value="BCTERIALGSPG"/>
</dbReference>
<evidence type="ECO:0000256" key="1">
    <source>
        <dbReference type="ARBA" id="ARBA00004377"/>
    </source>
</evidence>
<dbReference type="InterPro" id="IPR012902">
    <property type="entry name" value="N_methyl_site"/>
</dbReference>
<sequence length="144" mass="15723">MLLTQHQGFTLLEMLVVLVIIGLLAGLVGPRIFGNVDKAKLQTANIQVKQLKGALQTLRLDIGRLPTPEEGLALLRIPPNDENVKPLWKGPYLEETIPLDPWNHPYQYSVPGSDGDPFALYSFGADGQPGGVDDNADIGYLPPR</sequence>
<dbReference type="InterPro" id="IPR045584">
    <property type="entry name" value="Pilin-like"/>
</dbReference>
<reference evidence="12 13" key="1">
    <citation type="journal article" date="2014" name="ISME J.">
        <title>Ecophysiology of Thioploca ingrica as revealed by the complete genome sequence supplemented with proteomic evidence.</title>
        <authorList>
            <person name="Kojima H."/>
            <person name="Ogura Y."/>
            <person name="Yamamoto N."/>
            <person name="Togashi T."/>
            <person name="Mori H."/>
            <person name="Watanabe T."/>
            <person name="Nemoto F."/>
            <person name="Kurokawa K."/>
            <person name="Hayashi T."/>
            <person name="Fukui M."/>
        </authorList>
    </citation>
    <scope>NUCLEOTIDE SEQUENCE [LARGE SCALE GENOMIC DNA]</scope>
</reference>
<name>A0A090AM68_9GAMM</name>
<dbReference type="NCBIfam" id="TIGR01710">
    <property type="entry name" value="typeII_sec_gspG"/>
    <property type="match status" value="1"/>
</dbReference>
<dbReference type="SUPFAM" id="SSF54523">
    <property type="entry name" value="Pili subunits"/>
    <property type="match status" value="1"/>
</dbReference>
<evidence type="ECO:0000256" key="9">
    <source>
        <dbReference type="ARBA" id="ARBA00023136"/>
    </source>
</evidence>
<dbReference type="Pfam" id="PF07963">
    <property type="entry name" value="N_methyl"/>
    <property type="match status" value="1"/>
</dbReference>
<dbReference type="GO" id="GO:0015627">
    <property type="term" value="C:type II protein secretion system complex"/>
    <property type="evidence" value="ECO:0007669"/>
    <property type="project" value="InterPro"/>
</dbReference>
<organism evidence="12 13">
    <name type="scientific">Thioploca ingrica</name>
    <dbReference type="NCBI Taxonomy" id="40754"/>
    <lineage>
        <taxon>Bacteria</taxon>
        <taxon>Pseudomonadati</taxon>
        <taxon>Pseudomonadota</taxon>
        <taxon>Gammaproteobacteria</taxon>
        <taxon>Thiotrichales</taxon>
        <taxon>Thiotrichaceae</taxon>
        <taxon>Thioploca</taxon>
    </lineage>
</organism>
<dbReference type="PROSITE" id="PS00409">
    <property type="entry name" value="PROKAR_NTER_METHYL"/>
    <property type="match status" value="1"/>
</dbReference>
<keyword evidence="5" id="KW-0488">Methylation</keyword>
<evidence type="ECO:0000256" key="5">
    <source>
        <dbReference type="ARBA" id="ARBA00022481"/>
    </source>
</evidence>
<comment type="subcellular location">
    <subcellularLocation>
        <location evidence="1">Cell inner membrane</location>
        <topology evidence="1">Single-pass membrane protein</topology>
    </subcellularLocation>
</comment>
<proteinExistence type="inferred from homology"/>
<keyword evidence="8 10" id="KW-1133">Transmembrane helix</keyword>
<keyword evidence="13" id="KW-1185">Reference proteome</keyword>